<dbReference type="Pfam" id="PF01370">
    <property type="entry name" value="Epimerase"/>
    <property type="match status" value="1"/>
</dbReference>
<dbReference type="InterPro" id="IPR036291">
    <property type="entry name" value="NAD(P)-bd_dom_sf"/>
</dbReference>
<dbReference type="Pfam" id="PF08338">
    <property type="entry name" value="DUF1731"/>
    <property type="match status" value="1"/>
</dbReference>
<evidence type="ECO:0000313" key="7">
    <source>
        <dbReference type="Proteomes" id="UP000626180"/>
    </source>
</evidence>
<keyword evidence="7" id="KW-1185">Reference proteome</keyword>
<dbReference type="NCBIfam" id="TIGR01777">
    <property type="entry name" value="yfcH"/>
    <property type="match status" value="1"/>
</dbReference>
<evidence type="ECO:0000259" key="2">
    <source>
        <dbReference type="Pfam" id="PF01370"/>
    </source>
</evidence>
<comment type="similarity">
    <text evidence="1">Belongs to the NAD(P)-dependent epimerase/dehydratase family. SDR39U1 subfamily.</text>
</comment>
<dbReference type="PANTHER" id="PTHR11092:SF0">
    <property type="entry name" value="EPIMERASE FAMILY PROTEIN SDR39U1"/>
    <property type="match status" value="1"/>
</dbReference>
<reference evidence="4 7" key="2">
    <citation type="submission" date="2020-10" db="EMBL/GenBank/DDBJ databases">
        <title>Genome sequences of Pseudomonas isolates.</title>
        <authorList>
            <person name="Wessels L."/>
            <person name="Reich F."/>
            <person name="Hammerl J."/>
        </authorList>
    </citation>
    <scope>NUCLEOTIDE SEQUENCE [LARGE SCALE GENOMIC DNA]</scope>
    <source>
        <strain evidence="4 7">20-MO00624-0</strain>
    </source>
</reference>
<gene>
    <name evidence="4" type="ORF">IRZ65_14490</name>
    <name evidence="5" type="ORF">NCTC11842_03848</name>
</gene>
<dbReference type="Proteomes" id="UP000250443">
    <property type="component" value="Unassembled WGS sequence"/>
</dbReference>
<dbReference type="InterPro" id="IPR010099">
    <property type="entry name" value="SDR39U1"/>
</dbReference>
<dbReference type="InterPro" id="IPR013549">
    <property type="entry name" value="DUF1731"/>
</dbReference>
<dbReference type="RefSeq" id="WP_010795608.1">
    <property type="nucleotide sequence ID" value="NZ_CP069262.1"/>
</dbReference>
<organism evidence="5 6">
    <name type="scientific">Pseudomonas luteola</name>
    <dbReference type="NCBI Taxonomy" id="47886"/>
    <lineage>
        <taxon>Bacteria</taxon>
        <taxon>Pseudomonadati</taxon>
        <taxon>Pseudomonadota</taxon>
        <taxon>Gammaproteobacteria</taxon>
        <taxon>Pseudomonadales</taxon>
        <taxon>Pseudomonadaceae</taxon>
        <taxon>Pseudomonas</taxon>
    </lineage>
</organism>
<protein>
    <submittedName>
        <fullName evidence="5">Putative sugar nucleotide epimerase</fullName>
    </submittedName>
    <submittedName>
        <fullName evidence="4">TIGR01777 family protein</fullName>
    </submittedName>
</protein>
<evidence type="ECO:0000313" key="6">
    <source>
        <dbReference type="Proteomes" id="UP000250443"/>
    </source>
</evidence>
<evidence type="ECO:0000313" key="5">
    <source>
        <dbReference type="EMBL" id="SPZ11602.1"/>
    </source>
</evidence>
<reference evidence="5 6" key="1">
    <citation type="submission" date="2018-06" db="EMBL/GenBank/DDBJ databases">
        <authorList>
            <consortium name="Pathogen Informatics"/>
            <person name="Doyle S."/>
        </authorList>
    </citation>
    <scope>NUCLEOTIDE SEQUENCE [LARGE SCALE GENOMIC DNA]</scope>
    <source>
        <strain evidence="5 6">NCTC11842</strain>
    </source>
</reference>
<dbReference type="EMBL" id="JADMCD010000007">
    <property type="protein sequence ID" value="MBF8641892.1"/>
    <property type="molecule type" value="Genomic_DNA"/>
</dbReference>
<evidence type="ECO:0000259" key="3">
    <source>
        <dbReference type="Pfam" id="PF08338"/>
    </source>
</evidence>
<feature type="domain" description="DUF1731" evidence="3">
    <location>
        <begin position="250"/>
        <end position="295"/>
    </location>
</feature>
<dbReference type="Proteomes" id="UP000626180">
    <property type="component" value="Unassembled WGS sequence"/>
</dbReference>
<name>A0A2X2CSE1_PSELU</name>
<dbReference type="AlphaFoldDB" id="A0A2X2CSE1"/>
<dbReference type="Gene3D" id="3.40.50.720">
    <property type="entry name" value="NAD(P)-binding Rossmann-like Domain"/>
    <property type="match status" value="1"/>
</dbReference>
<dbReference type="InterPro" id="IPR001509">
    <property type="entry name" value="Epimerase_deHydtase"/>
</dbReference>
<sequence length="302" mass="32809">MHIVLTGGTGLIGRALCHDWLTKGHSLTVLSRSPDKVARECGASVRAIARLDEINGEPVDAVINLAGAPIADKPWTSSRKAELWRSRIALTESLADWMRAQPKPPRVLLSGSAVGYYGDGGEKPLKEDNAVPGHDFASELCVAWEQVANEAEALGVRVVTLRTGLVLAADDGFMQRLLPMFRLGLGGRLGSGRQWMPWIHLKDQIGAIDFLLNQESASGPYNLCSPQPVRNADFAQALGRALHRPARIPVPAFALRLMGEMSSLLLGGQRALPQRLLDAGYTFRFTDLDAALNDLLRAKDYS</sequence>
<dbReference type="EMBL" id="UAUF01000014">
    <property type="protein sequence ID" value="SPZ11602.1"/>
    <property type="molecule type" value="Genomic_DNA"/>
</dbReference>
<accession>A0A2X2CSE1</accession>
<proteinExistence type="inferred from homology"/>
<evidence type="ECO:0000313" key="4">
    <source>
        <dbReference type="EMBL" id="MBF8641892.1"/>
    </source>
</evidence>
<dbReference type="PANTHER" id="PTHR11092">
    <property type="entry name" value="SUGAR NUCLEOTIDE EPIMERASE RELATED"/>
    <property type="match status" value="1"/>
</dbReference>
<dbReference type="SUPFAM" id="SSF51735">
    <property type="entry name" value="NAD(P)-binding Rossmann-fold domains"/>
    <property type="match status" value="1"/>
</dbReference>
<dbReference type="CDD" id="cd05242">
    <property type="entry name" value="SDR_a8"/>
    <property type="match status" value="1"/>
</dbReference>
<feature type="domain" description="NAD-dependent epimerase/dehydratase" evidence="2">
    <location>
        <begin position="3"/>
        <end position="223"/>
    </location>
</feature>
<evidence type="ECO:0000256" key="1">
    <source>
        <dbReference type="ARBA" id="ARBA00009353"/>
    </source>
</evidence>